<proteinExistence type="predicted"/>
<reference evidence="1" key="1">
    <citation type="submission" date="2025-08" db="UniProtKB">
        <authorList>
            <consortium name="Ensembl"/>
        </authorList>
    </citation>
    <scope>IDENTIFICATION</scope>
</reference>
<evidence type="ECO:0000313" key="1">
    <source>
        <dbReference type="Ensembl" id="ENSVKKP00000009736.1"/>
    </source>
</evidence>
<keyword evidence="2" id="KW-1185">Reference proteome</keyword>
<dbReference type="Ensembl" id="ENSVKKT00000009980.1">
    <property type="protein sequence ID" value="ENSVKKP00000009736.1"/>
    <property type="gene ID" value="ENSVKKG00000006872.1"/>
</dbReference>
<name>A0A8D2JAV4_VARKO</name>
<dbReference type="AlphaFoldDB" id="A0A8D2JAV4"/>
<accession>A0A8D2JAV4</accession>
<protein>
    <submittedName>
        <fullName evidence="1">Uncharacterized protein</fullName>
    </submittedName>
</protein>
<reference evidence="1" key="2">
    <citation type="submission" date="2025-09" db="UniProtKB">
        <authorList>
            <consortium name="Ensembl"/>
        </authorList>
    </citation>
    <scope>IDENTIFICATION</scope>
</reference>
<organism evidence="1 2">
    <name type="scientific">Varanus komodoensis</name>
    <name type="common">Komodo dragon</name>
    <dbReference type="NCBI Taxonomy" id="61221"/>
    <lineage>
        <taxon>Eukaryota</taxon>
        <taxon>Metazoa</taxon>
        <taxon>Chordata</taxon>
        <taxon>Craniata</taxon>
        <taxon>Vertebrata</taxon>
        <taxon>Euteleostomi</taxon>
        <taxon>Lepidosauria</taxon>
        <taxon>Squamata</taxon>
        <taxon>Bifurcata</taxon>
        <taxon>Unidentata</taxon>
        <taxon>Episquamata</taxon>
        <taxon>Toxicofera</taxon>
        <taxon>Anguimorpha</taxon>
        <taxon>Paleoanguimorpha</taxon>
        <taxon>Varanoidea</taxon>
        <taxon>Varanidae</taxon>
        <taxon>Varanus</taxon>
    </lineage>
</organism>
<dbReference type="Proteomes" id="UP000694545">
    <property type="component" value="Unplaced"/>
</dbReference>
<sequence>MLFPTFTIVMLVGADELALQSIQKATSDPPLVHTVSCLLAAASSLPCTRFLELFATSYGLLLLGFLHRITELVLWVPLKGNHLTGLLSADLYTRTSRSSSDATF</sequence>
<evidence type="ECO:0000313" key="2">
    <source>
        <dbReference type="Proteomes" id="UP000694545"/>
    </source>
</evidence>